<dbReference type="InterPro" id="IPR004870">
    <property type="entry name" value="Nucleoporin_Nup155"/>
</dbReference>
<dbReference type="SUPFAM" id="SSF50998">
    <property type="entry name" value="Quinoprotein alcohol dehydrogenase-like"/>
    <property type="match status" value="1"/>
</dbReference>
<evidence type="ECO:0000259" key="6">
    <source>
        <dbReference type="Pfam" id="PF08801"/>
    </source>
</evidence>
<feature type="domain" description="Nucleoporin Nup133/Nup155-like N-terminal" evidence="6">
    <location>
        <begin position="108"/>
        <end position="527"/>
    </location>
</feature>
<evidence type="ECO:0000259" key="5">
    <source>
        <dbReference type="Pfam" id="PF03177"/>
    </source>
</evidence>
<dbReference type="InterPro" id="IPR007187">
    <property type="entry name" value="Nucleoporin_Nup133/Nup155_C"/>
</dbReference>
<dbReference type="Gene3D" id="1.25.40.440">
    <property type="entry name" value="Nucleoporin, helical domain, central subdomain"/>
    <property type="match status" value="1"/>
</dbReference>
<accession>A0AAW1DCH8</accession>
<dbReference type="PANTHER" id="PTHR10350">
    <property type="entry name" value="NUCLEAR PORE COMPLEX PROTEIN NUP155"/>
    <property type="match status" value="1"/>
</dbReference>
<dbReference type="GO" id="GO:0000972">
    <property type="term" value="P:transcription-dependent tethering of RNA polymerase II gene DNA at nuclear periphery"/>
    <property type="evidence" value="ECO:0007669"/>
    <property type="project" value="TreeGrafter"/>
</dbReference>
<name>A0AAW1DCH8_9HEMI</name>
<dbReference type="GO" id="GO:0006606">
    <property type="term" value="P:protein import into nucleus"/>
    <property type="evidence" value="ECO:0007669"/>
    <property type="project" value="TreeGrafter"/>
</dbReference>
<proteinExistence type="inferred from homology"/>
<dbReference type="Gene3D" id="1.20.120.1880">
    <property type="entry name" value="Nucleoporin, helical C-terminal domain"/>
    <property type="match status" value="1"/>
</dbReference>
<dbReference type="InterPro" id="IPR011047">
    <property type="entry name" value="Quinoprotein_ADH-like_sf"/>
</dbReference>
<evidence type="ECO:0008006" key="9">
    <source>
        <dbReference type="Google" id="ProtNLM"/>
    </source>
</evidence>
<comment type="subcellular location">
    <subcellularLocation>
        <location evidence="1">Nucleus</location>
    </subcellularLocation>
</comment>
<dbReference type="EMBL" id="JAPXFL010000003">
    <property type="protein sequence ID" value="KAK9508421.1"/>
    <property type="molecule type" value="Genomic_DNA"/>
</dbReference>
<keyword evidence="3" id="KW-0813">Transport</keyword>
<organism evidence="7 8">
    <name type="scientific">Rhynocoris fuscipes</name>
    <dbReference type="NCBI Taxonomy" id="488301"/>
    <lineage>
        <taxon>Eukaryota</taxon>
        <taxon>Metazoa</taxon>
        <taxon>Ecdysozoa</taxon>
        <taxon>Arthropoda</taxon>
        <taxon>Hexapoda</taxon>
        <taxon>Insecta</taxon>
        <taxon>Pterygota</taxon>
        <taxon>Neoptera</taxon>
        <taxon>Paraneoptera</taxon>
        <taxon>Hemiptera</taxon>
        <taxon>Heteroptera</taxon>
        <taxon>Panheteroptera</taxon>
        <taxon>Cimicomorpha</taxon>
        <taxon>Reduviidae</taxon>
        <taxon>Harpactorinae</taxon>
        <taxon>Harpactorini</taxon>
        <taxon>Rhynocoris</taxon>
    </lineage>
</organism>
<dbReference type="InterPro" id="IPR014908">
    <property type="entry name" value="Nucleoporin_Nup133/Nup155_N"/>
</dbReference>
<gene>
    <name evidence="7" type="ORF">O3M35_005984</name>
</gene>
<sequence>MRNSTNGNSMGMMSGLMNLSSFERMPAMDLHQNTPGTPPTQRHIDSVFDTADKMLEKFIQEDGMFPQLIDKMRITCESGGTVSGLDEIDYPCPATLPSLMSIIQLKIINKIPIPPEILEQCGNMISEVEMGLFTSINRAWLAFNSDIYMWNYETGGDVAYFDSLNETICAVGMVPPKHDVFQPYIQQLLVLATIKEVVVMGVTIAETPDKRVGGELQLTNDVLYSIQCENVTFTVIKGTASGRIFLGGSDGNLYELIYQKQTSWWGRRCKLVNQSRGTLSYLWVPYFFADDPVAQIVVDPSRHILYVLTNSGGIDVYDLGSKGNSVYKVASMSQKTITSQCLNIVKPFQHARMFDISDFAKIVALCPLEEFDSAHFGVVGVTETGVRLYFSTGSPPPHRPSCLQLLHVRFPPGYTSSSVVFRYDQLTKAVHKSGTFVMATTNRENCQDKIWCISSDAYPVKPALFTEDAQCHLLTAPVVSIGELNTNSVSSDNCFPTENGLVGGNLLVYQQNYPPEKFVVLTHQGAEIYEKLRPVDILAEIMRDRNGPDCEEVKKYFNDFGTDQACAMALILACNNLMTNTQMAEWATRAFFLYGGDPRHAIQHLPQQSLFQYSLPQGFKPGTVSTPLGDKNPMSPITRQVEAFTVEMSSKHNGLYLYLARIVRQIWLKKLVMKTLLDDGNEYYVSVVSVEQLVAKTTQLYGLKAFLEKTTIQNGTQEIQGYQDREMTLSSPSGMRARVQEAISQEKASLDGLKSLVDHTAQVLGLWKILCEHQLHILTLDLSKEHKEQLQLFKFRELILYGRELCGVLIARLINLYLDDQANVDSISAKLREVCPTLYRSEDAACSKINEILLKAKDERDDEQKLLQLRQAVKMCKEVSPHINLSSVCKQLTCCKYYDGVLEVCQDFADKLDPHNLAQKFLDHGQPLDDTPGSNAYHTRLNTYREVSALLDELYNQYGGPHTSMMNTSFNFVDGSPNKTAGVSSPQQKIGSSSVLESVLIKCLAVEDETCHMVVYDWLTSRNLHTSLVTLGRPSVEKYLTRPGADTPANLDLLWQYHQRSGQHAHAAQVLYKLATTPRDSVKLYQRLSYLGKAVMCMRSDGVGCAPHLGVFLHELEDLVQVARVQKQVLDRIAANPQHERSEEMCRKLNSELMSITELYEDFAEPLRLWDCILTILDCAGHDDKMLIHSVWDNILTEELSQCAQQSNEDQMAIVISKVRDLGRQFTTNSPCFPIAYLVMQLEQISCELEVVKSHVHQLMIQLGVSVQKLLDIYDQIFTANYRCWMAKGNELHLIQVIANFADTFAENKDQVPINERKAVAIQMQDLITNCLSTLYSKPNSNQLIAYLKTLQAKLASMV</sequence>
<keyword evidence="4" id="KW-0539">Nucleus</keyword>
<dbReference type="GO" id="GO:0044611">
    <property type="term" value="C:nuclear pore inner ring"/>
    <property type="evidence" value="ECO:0007669"/>
    <property type="project" value="TreeGrafter"/>
</dbReference>
<comment type="similarity">
    <text evidence="2">Belongs to the non-repetitive/WGA-negative nucleoporin family.</text>
</comment>
<evidence type="ECO:0000256" key="2">
    <source>
        <dbReference type="ARBA" id="ARBA00007373"/>
    </source>
</evidence>
<evidence type="ECO:0000256" key="1">
    <source>
        <dbReference type="ARBA" id="ARBA00004123"/>
    </source>
</evidence>
<evidence type="ECO:0000313" key="7">
    <source>
        <dbReference type="EMBL" id="KAK9508421.1"/>
    </source>
</evidence>
<dbReference type="InterPro" id="IPR042538">
    <property type="entry name" value="Nucleoporin_Nup155_C_3"/>
</dbReference>
<dbReference type="GO" id="GO:0036228">
    <property type="term" value="P:protein localization to nuclear inner membrane"/>
    <property type="evidence" value="ECO:0007669"/>
    <property type="project" value="TreeGrafter"/>
</dbReference>
<dbReference type="Pfam" id="PF03177">
    <property type="entry name" value="Nucleoporin_C"/>
    <property type="match status" value="1"/>
</dbReference>
<dbReference type="Gene3D" id="1.25.40.450">
    <property type="entry name" value="Nucleoporin, helical domain, N-terminal subdomain"/>
    <property type="match status" value="1"/>
</dbReference>
<evidence type="ECO:0000256" key="4">
    <source>
        <dbReference type="ARBA" id="ARBA00023242"/>
    </source>
</evidence>
<dbReference type="InterPro" id="IPR042537">
    <property type="entry name" value="Nucleoporin_Nup155_C_2"/>
</dbReference>
<keyword evidence="8" id="KW-1185">Reference proteome</keyword>
<comment type="caution">
    <text evidence="7">The sequence shown here is derived from an EMBL/GenBank/DDBJ whole genome shotgun (WGS) entry which is preliminary data.</text>
</comment>
<dbReference type="Proteomes" id="UP001461498">
    <property type="component" value="Unassembled WGS sequence"/>
</dbReference>
<dbReference type="Gene3D" id="1.20.58.1780">
    <property type="match status" value="1"/>
</dbReference>
<dbReference type="Pfam" id="PF08801">
    <property type="entry name" value="Nucleoporin_N"/>
    <property type="match status" value="1"/>
</dbReference>
<evidence type="ECO:0000313" key="8">
    <source>
        <dbReference type="Proteomes" id="UP001461498"/>
    </source>
</evidence>
<feature type="domain" description="Nucleoporin Nup133/Nup155-like C-terminal" evidence="5">
    <location>
        <begin position="649"/>
        <end position="1318"/>
    </location>
</feature>
<evidence type="ECO:0000256" key="3">
    <source>
        <dbReference type="ARBA" id="ARBA00022448"/>
    </source>
</evidence>
<dbReference type="GO" id="GO:0017056">
    <property type="term" value="F:structural constituent of nuclear pore"/>
    <property type="evidence" value="ECO:0007669"/>
    <property type="project" value="InterPro"/>
</dbReference>
<reference evidence="7 8" key="1">
    <citation type="submission" date="2022-12" db="EMBL/GenBank/DDBJ databases">
        <title>Chromosome-level genome assembly of true bugs.</title>
        <authorList>
            <person name="Ma L."/>
            <person name="Li H."/>
        </authorList>
    </citation>
    <scope>NUCLEOTIDE SEQUENCE [LARGE SCALE GENOMIC DNA]</scope>
    <source>
        <strain evidence="7">Lab_2022b</strain>
    </source>
</reference>
<protein>
    <recommendedName>
        <fullName evidence="9">Nuclear pore complex protein Nup155</fullName>
    </recommendedName>
</protein>
<dbReference type="GO" id="GO:0006405">
    <property type="term" value="P:RNA export from nucleus"/>
    <property type="evidence" value="ECO:0007669"/>
    <property type="project" value="TreeGrafter"/>
</dbReference>
<dbReference type="PANTHER" id="PTHR10350:SF6">
    <property type="entry name" value="NUCLEAR PORE COMPLEX PROTEIN NUP155"/>
    <property type="match status" value="1"/>
</dbReference>
<dbReference type="InterPro" id="IPR042533">
    <property type="entry name" value="Nucleoporin_Nup155_C_1"/>
</dbReference>